<dbReference type="AlphaFoldDB" id="A0A1A9WWI2"/>
<reference evidence="1" key="2">
    <citation type="submission" date="2020-05" db="UniProtKB">
        <authorList>
            <consortium name="EnsemblMetazoa"/>
        </authorList>
    </citation>
    <scope>IDENTIFICATION</scope>
    <source>
        <strain evidence="1">IAEA</strain>
    </source>
</reference>
<keyword evidence="2" id="KW-1185">Reference proteome</keyword>
<dbReference type="VEuPathDB" id="VectorBase:GBRI035013"/>
<evidence type="ECO:0000313" key="2">
    <source>
        <dbReference type="Proteomes" id="UP000091820"/>
    </source>
</evidence>
<sequence>MTVKHTCRSLASGVRNKSRTLSIRTRVKVDEIDERLRAFLREEYLRDNGGEFFLSEFITLKRRTIDEEFLTSPFESNLQRIEIFSPIIN</sequence>
<dbReference type="Proteomes" id="UP000091820">
    <property type="component" value="Unassembled WGS sequence"/>
</dbReference>
<organism evidence="1 2">
    <name type="scientific">Glossina brevipalpis</name>
    <dbReference type="NCBI Taxonomy" id="37001"/>
    <lineage>
        <taxon>Eukaryota</taxon>
        <taxon>Metazoa</taxon>
        <taxon>Ecdysozoa</taxon>
        <taxon>Arthropoda</taxon>
        <taxon>Hexapoda</taxon>
        <taxon>Insecta</taxon>
        <taxon>Pterygota</taxon>
        <taxon>Neoptera</taxon>
        <taxon>Endopterygota</taxon>
        <taxon>Diptera</taxon>
        <taxon>Brachycera</taxon>
        <taxon>Muscomorpha</taxon>
        <taxon>Hippoboscoidea</taxon>
        <taxon>Glossinidae</taxon>
        <taxon>Glossina</taxon>
    </lineage>
</organism>
<name>A0A1A9WWI2_9MUSC</name>
<dbReference type="EnsemblMetazoa" id="GBRI035013-RA">
    <property type="protein sequence ID" value="GBRI035013-PA"/>
    <property type="gene ID" value="GBRI035013"/>
</dbReference>
<evidence type="ECO:0000313" key="1">
    <source>
        <dbReference type="EnsemblMetazoa" id="GBRI035013-PA"/>
    </source>
</evidence>
<protein>
    <submittedName>
        <fullName evidence="1">Uncharacterized protein</fullName>
    </submittedName>
</protein>
<accession>A0A1A9WWI2</accession>
<reference evidence="2" key="1">
    <citation type="submission" date="2014-03" db="EMBL/GenBank/DDBJ databases">
        <authorList>
            <person name="Aksoy S."/>
            <person name="Warren W."/>
            <person name="Wilson R.K."/>
        </authorList>
    </citation>
    <scope>NUCLEOTIDE SEQUENCE [LARGE SCALE GENOMIC DNA]</scope>
    <source>
        <strain evidence="2">IAEA</strain>
    </source>
</reference>
<proteinExistence type="predicted"/>